<evidence type="ECO:0000256" key="1">
    <source>
        <dbReference type="ARBA" id="ARBA00023002"/>
    </source>
</evidence>
<evidence type="ECO:0000313" key="4">
    <source>
        <dbReference type="EMBL" id="MQY43610.1"/>
    </source>
</evidence>
<feature type="domain" description="Mannitol dehydrogenase N-terminal" evidence="2">
    <location>
        <begin position="38"/>
        <end position="286"/>
    </location>
</feature>
<dbReference type="InterPro" id="IPR000669">
    <property type="entry name" value="Mannitol_DH"/>
</dbReference>
<dbReference type="Proteomes" id="UP000436694">
    <property type="component" value="Unassembled WGS sequence"/>
</dbReference>
<dbReference type="SUPFAM" id="SSF51735">
    <property type="entry name" value="NAD(P)-binding Rossmann-fold domains"/>
    <property type="match status" value="1"/>
</dbReference>
<dbReference type="InterPro" id="IPR008927">
    <property type="entry name" value="6-PGluconate_DH-like_C_sf"/>
</dbReference>
<dbReference type="RefSeq" id="WP_153548500.1">
    <property type="nucleotide sequence ID" value="NZ_WIXK01000006.1"/>
</dbReference>
<dbReference type="SUPFAM" id="SSF48179">
    <property type="entry name" value="6-phosphogluconate dehydrogenase C-terminal domain-like"/>
    <property type="match status" value="1"/>
</dbReference>
<dbReference type="Gene3D" id="1.10.1040.10">
    <property type="entry name" value="N-(1-d-carboxylethyl)-l-norvaline Dehydrogenase, domain 2"/>
    <property type="match status" value="1"/>
</dbReference>
<dbReference type="PANTHER" id="PTHR43362">
    <property type="entry name" value="MANNITOL DEHYDROGENASE DSF1-RELATED"/>
    <property type="match status" value="1"/>
</dbReference>
<evidence type="ECO:0000313" key="5">
    <source>
        <dbReference type="Proteomes" id="UP000436694"/>
    </source>
</evidence>
<protein>
    <submittedName>
        <fullName evidence="4">Mannitol dehydrogenase family protein</fullName>
    </submittedName>
</protein>
<dbReference type="PANTHER" id="PTHR43362:SF1">
    <property type="entry name" value="MANNITOL DEHYDROGENASE 2-RELATED"/>
    <property type="match status" value="1"/>
</dbReference>
<evidence type="ECO:0000259" key="3">
    <source>
        <dbReference type="Pfam" id="PF08125"/>
    </source>
</evidence>
<keyword evidence="1" id="KW-0560">Oxidoreductase</keyword>
<reference evidence="4 5" key="1">
    <citation type="submission" date="2019-10" db="EMBL/GenBank/DDBJ databases">
        <title>Epibacterium sp. nov., isolated from seawater.</title>
        <authorList>
            <person name="Zhang X."/>
            <person name="Li N."/>
        </authorList>
    </citation>
    <scope>NUCLEOTIDE SEQUENCE [LARGE SCALE GENOMIC DNA]</scope>
    <source>
        <strain evidence="4 5">SM1969</strain>
    </source>
</reference>
<proteinExistence type="predicted"/>
<dbReference type="GO" id="GO:0016616">
    <property type="term" value="F:oxidoreductase activity, acting on the CH-OH group of donors, NAD or NADP as acceptor"/>
    <property type="evidence" value="ECO:0007669"/>
    <property type="project" value="TreeGrafter"/>
</dbReference>
<feature type="domain" description="Mannitol dehydrogenase C-terminal" evidence="3">
    <location>
        <begin position="296"/>
        <end position="482"/>
    </location>
</feature>
<dbReference type="Gene3D" id="3.40.50.720">
    <property type="entry name" value="NAD(P)-binding Rossmann-like Domain"/>
    <property type="match status" value="1"/>
</dbReference>
<comment type="caution">
    <text evidence="4">The sequence shown here is derived from an EMBL/GenBank/DDBJ whole genome shotgun (WGS) entry which is preliminary data.</text>
</comment>
<dbReference type="AlphaFoldDB" id="A0A844AMP2"/>
<dbReference type="PRINTS" id="PR00084">
    <property type="entry name" value="MTLDHDRGNASE"/>
</dbReference>
<dbReference type="InterPro" id="IPR050988">
    <property type="entry name" value="Mannitol_DH/Oxidoreductase"/>
</dbReference>
<dbReference type="InterPro" id="IPR013131">
    <property type="entry name" value="Mannitol_DH_N"/>
</dbReference>
<dbReference type="InterPro" id="IPR013328">
    <property type="entry name" value="6PGD_dom2"/>
</dbReference>
<accession>A0A844AMP2</accession>
<evidence type="ECO:0000259" key="2">
    <source>
        <dbReference type="Pfam" id="PF01232"/>
    </source>
</evidence>
<dbReference type="InterPro" id="IPR013118">
    <property type="entry name" value="Mannitol_DH_C"/>
</dbReference>
<gene>
    <name evidence="4" type="ORF">GG681_13265</name>
</gene>
<dbReference type="EMBL" id="WIXK01000006">
    <property type="protein sequence ID" value="MQY43610.1"/>
    <property type="molecule type" value="Genomic_DNA"/>
</dbReference>
<sequence length="503" mass="55029">MACAKLNPPGVALADVNLPRLPAAVARPVYDRSELRAGIVHIGLGNFHRGHQAWYIHQLMQQGLAQDWAIIGAGVRPQDQAMRDRLIAQDHLTTLIELSPEGKSAEVIGSMIDYLPIESGNAALIRQMAEANIRIVSLTITEGGYFISATDGGLDVAHPDIQHDIHHPETPRTVFGAIVAALKLRHTTGAGPFTVLSCDNLRGNGTIAQQAILSLAQHIDPALAKWIGDSCSFPNSMVDCIVPATGPNEIELVQSFGIDDAAPVTHENYRQWVIEVDFCAGRPALEEVGVILTPEVHAYEAMKIRILNAGHQVLANVGELASVETIAECMAHPLISQFFHKVEHEEIVPYVSAVPGMAPTAYVELIAQRFSNPEIRDTTRRVSFDGSSRHPEFILPIIRDALARGGSIEGLALVEALWARMCAGVRDGGAVIQENDPDWQRLSKTARESAKRPAAWLEQSQIYDSLAQDKVFAPAFCRWLQMIWADGSMFALQTYLKQVQHSE</sequence>
<keyword evidence="5" id="KW-1185">Reference proteome</keyword>
<dbReference type="Pfam" id="PF01232">
    <property type="entry name" value="Mannitol_dh"/>
    <property type="match status" value="1"/>
</dbReference>
<name>A0A844AMP2_9RHOB</name>
<dbReference type="Pfam" id="PF08125">
    <property type="entry name" value="Mannitol_dh_C"/>
    <property type="match status" value="1"/>
</dbReference>
<dbReference type="InterPro" id="IPR036291">
    <property type="entry name" value="NAD(P)-bd_dom_sf"/>
</dbReference>
<organism evidence="4 5">
    <name type="scientific">Tritonibacter aquimaris</name>
    <dbReference type="NCBI Taxonomy" id="2663379"/>
    <lineage>
        <taxon>Bacteria</taxon>
        <taxon>Pseudomonadati</taxon>
        <taxon>Pseudomonadota</taxon>
        <taxon>Alphaproteobacteria</taxon>
        <taxon>Rhodobacterales</taxon>
        <taxon>Paracoccaceae</taxon>
        <taxon>Tritonibacter</taxon>
    </lineage>
</organism>